<keyword evidence="6" id="KW-1185">Reference proteome</keyword>
<gene>
    <name evidence="5" type="ORF">UPYG_G00049290</name>
</gene>
<keyword evidence="1" id="KW-0677">Repeat</keyword>
<dbReference type="PROSITE" id="PS50017">
    <property type="entry name" value="DEATH_DOMAIN"/>
    <property type="match status" value="1"/>
</dbReference>
<organism evidence="5 6">
    <name type="scientific">Umbra pygmaea</name>
    <name type="common">Eastern mudminnow</name>
    <dbReference type="NCBI Taxonomy" id="75934"/>
    <lineage>
        <taxon>Eukaryota</taxon>
        <taxon>Metazoa</taxon>
        <taxon>Chordata</taxon>
        <taxon>Craniata</taxon>
        <taxon>Vertebrata</taxon>
        <taxon>Euteleostomi</taxon>
        <taxon>Actinopterygii</taxon>
        <taxon>Neopterygii</taxon>
        <taxon>Teleostei</taxon>
        <taxon>Protacanthopterygii</taxon>
        <taxon>Esociformes</taxon>
        <taxon>Umbridae</taxon>
        <taxon>Umbra</taxon>
    </lineage>
</organism>
<feature type="region of interest" description="Disordered" evidence="3">
    <location>
        <begin position="261"/>
        <end position="307"/>
    </location>
</feature>
<dbReference type="CDD" id="cd08317">
    <property type="entry name" value="Death_ank"/>
    <property type="match status" value="1"/>
</dbReference>
<sequence length="1404" mass="158102">PPEYVFSHAQEPIWQEVRIERKTSSRQSAEIRNMSGMEALLCKDMDHQLEDRPKIIHDAKDTIVEEFNLQEVRKERKSSTRPDVEVKDVSGMEALLIQDLDQHREKRPVEDINILSEDQFHKEIPIMYSQALEQDNEQDGFEQRVTTQKSKSETHLALSTQSSEEDDQVHVAPKADLIKWDASEIKPSPCKTAELSYPNLNMQDSFPTDVSEASWASFETHESFSAYHKVVHSPDSVDLALRPAYLEAFYPETLEQPDRRLSYGDSLENSPVIEDCSSRKSPDSIEPSPTRDSPCPDSLDSSPTELGETTVQAARKSAMYEDYYSQLRACVGEEHVSTVDEGDWSKEDDTEGRFQPKRDEERGVGHEASPMPLKLSLPPNDNVEDAENMNLEDSDHGLKQFTPEEKMFLIAAKVKTFEEMELDAKTKRHVKTLDAFVLAESMDNEEFQTKDTEAKSTQFKIDTRLLQSVEHETDYENVCSSPDSATTKLDRSLHSEGYIPQSSPQHSQESLIHEHLERCSQSIEKKQFATKDVSEHISESTEQNVEIDVMPDMETQIEETVESQAGKSQSVKPELLCTEDESLKEVEDVDIKIAMLEKRPQDMSVQGDLVPWSAMHDDDDEAFHARVEAEEQRIMDLMEDRHVSDTTPIRTPTEEGTPSPFQFQEGKFFEMTRGGAIDMTRRSFEEQGYAFFHIGDHPVDEVLFEDTGNYAGPNVLKTEERFGINELHIQEEVDLTKDESDPSFQTIPLAEDIQGEKTLANTRSSVQTKTKAESVPFLQTEMGSSLEVQLGSPELQGHPTSNAVCHSVYSVQLCQLSDSSPEEEEEEEQSSVIEMRATTLESVVPPGGVQGEREISAITLAEEESSFKSKIPVKSGSLKSELGLDAISAVEESLDQERRTRSEADFKTGKQTLQDKNRSHSDGHCAATEPQPLPSRLPIRGKHTAHSTSHSSSSQPDQDQYSGIRGASLKSSLDFDDSSSSDHNSPDSVIFRYDSTIQPSLDLAARAFPRVRPTSVTEEVFESRPIWEDTVETQMQRISVVGSSDRQQVDWHDDTDRKEETLTIIADLLGFSWAELARELEFNEDEIQDVRTDNPNSLQEQSHALLQRWSEREGKHATEDSLIKRLTKINRMDIVHLIETQMNKTAQEQISRTYAEIEKTLDQSEVSVALSLVQEDADSPRLVRRVESSHRPPPAVSEEDLSVASLLDIPSWAEPMGHTHSESIHGDMLEDLEAMTELSPNLWSSQDVVTRDSAASEPADEMTDIPQQSVTEEQYTDDHGNAVVRKVTRKVIRRVVSPEGVQREQVEYEGGTPPGDVEVEKGDGYSRVVKRTVVRSHEDHSEVTFAEHVPDSECGEESAEGQEVSHMEQKTAVEGERTETLHGDHTLTSDLPTARDDFTQSPDV</sequence>
<dbReference type="FunFam" id="1.10.533.10:FF:000002">
    <property type="entry name" value="Ankyrin-3 isoform 2"/>
    <property type="match status" value="1"/>
</dbReference>
<dbReference type="Gene3D" id="1.10.533.10">
    <property type="entry name" value="Death Domain, Fas"/>
    <property type="match status" value="1"/>
</dbReference>
<feature type="compositionally biased region" description="Basic and acidic residues" evidence="3">
    <location>
        <begin position="1363"/>
        <end position="1398"/>
    </location>
</feature>
<dbReference type="SMART" id="SM00005">
    <property type="entry name" value="DEATH"/>
    <property type="match status" value="1"/>
</dbReference>
<accession>A0ABD0XT13</accession>
<evidence type="ECO:0000256" key="3">
    <source>
        <dbReference type="SAM" id="MobiDB-lite"/>
    </source>
</evidence>
<name>A0ABD0XT13_UMBPY</name>
<evidence type="ECO:0000313" key="5">
    <source>
        <dbReference type="EMBL" id="KAL1023939.1"/>
    </source>
</evidence>
<feature type="compositionally biased region" description="Basic and acidic residues" evidence="3">
    <location>
        <begin position="895"/>
        <end position="923"/>
    </location>
</feature>
<evidence type="ECO:0000259" key="4">
    <source>
        <dbReference type="PROSITE" id="PS50017"/>
    </source>
</evidence>
<dbReference type="Proteomes" id="UP001557470">
    <property type="component" value="Unassembled WGS sequence"/>
</dbReference>
<dbReference type="SUPFAM" id="SSF47986">
    <property type="entry name" value="DEATH domain"/>
    <property type="match status" value="1"/>
</dbReference>
<dbReference type="InterPro" id="IPR000488">
    <property type="entry name" value="Death_dom"/>
</dbReference>
<protein>
    <recommendedName>
        <fullName evidence="4">Death domain-containing protein</fullName>
    </recommendedName>
</protein>
<dbReference type="PANTHER" id="PTHR24123:SF49">
    <property type="entry name" value="ANKYRIN-2-LIKE ISOFORM X1"/>
    <property type="match status" value="1"/>
</dbReference>
<feature type="region of interest" description="Disordered" evidence="3">
    <location>
        <begin position="1336"/>
        <end position="1404"/>
    </location>
</feature>
<feature type="domain" description="Death" evidence="4">
    <location>
        <begin position="1058"/>
        <end position="1142"/>
    </location>
</feature>
<comment type="caution">
    <text evidence="5">The sequence shown here is derived from an EMBL/GenBank/DDBJ whole genome shotgun (WGS) entry which is preliminary data.</text>
</comment>
<feature type="non-terminal residue" evidence="5">
    <location>
        <position position="1"/>
    </location>
</feature>
<dbReference type="PANTHER" id="PTHR24123">
    <property type="entry name" value="ANKYRIN REPEAT-CONTAINING"/>
    <property type="match status" value="1"/>
</dbReference>
<evidence type="ECO:0000256" key="1">
    <source>
        <dbReference type="ARBA" id="ARBA00022737"/>
    </source>
</evidence>
<reference evidence="5 6" key="1">
    <citation type="submission" date="2024-06" db="EMBL/GenBank/DDBJ databases">
        <authorList>
            <person name="Pan Q."/>
            <person name="Wen M."/>
            <person name="Jouanno E."/>
            <person name="Zahm M."/>
            <person name="Klopp C."/>
            <person name="Cabau C."/>
            <person name="Louis A."/>
            <person name="Berthelot C."/>
            <person name="Parey E."/>
            <person name="Roest Crollius H."/>
            <person name="Montfort J."/>
            <person name="Robinson-Rechavi M."/>
            <person name="Bouchez O."/>
            <person name="Lampietro C."/>
            <person name="Lopez Roques C."/>
            <person name="Donnadieu C."/>
            <person name="Postlethwait J."/>
            <person name="Bobe J."/>
            <person name="Verreycken H."/>
            <person name="Guiguen Y."/>
        </authorList>
    </citation>
    <scope>NUCLEOTIDE SEQUENCE [LARGE SCALE GENOMIC DNA]</scope>
    <source>
        <strain evidence="5">Up_M1</strain>
        <tissue evidence="5">Testis</tissue>
    </source>
</reference>
<dbReference type="EMBL" id="JAGEUA010000001">
    <property type="protein sequence ID" value="KAL1023939.1"/>
    <property type="molecule type" value="Genomic_DNA"/>
</dbReference>
<evidence type="ECO:0000313" key="6">
    <source>
        <dbReference type="Proteomes" id="UP001557470"/>
    </source>
</evidence>
<feature type="region of interest" description="Disordered" evidence="3">
    <location>
        <begin position="338"/>
        <end position="378"/>
    </location>
</feature>
<dbReference type="Pfam" id="PF00531">
    <property type="entry name" value="Death"/>
    <property type="match status" value="1"/>
</dbReference>
<keyword evidence="2" id="KW-0040">ANK repeat</keyword>
<evidence type="ECO:0000256" key="2">
    <source>
        <dbReference type="ARBA" id="ARBA00023043"/>
    </source>
</evidence>
<dbReference type="InterPro" id="IPR051165">
    <property type="entry name" value="Multifunctional_ANK_Repeat"/>
</dbReference>
<dbReference type="InterPro" id="IPR011029">
    <property type="entry name" value="DEATH-like_dom_sf"/>
</dbReference>
<feature type="compositionally biased region" description="Low complexity" evidence="3">
    <location>
        <begin position="292"/>
        <end position="303"/>
    </location>
</feature>
<feature type="region of interest" description="Disordered" evidence="3">
    <location>
        <begin position="893"/>
        <end position="963"/>
    </location>
</feature>
<proteinExistence type="predicted"/>
<feature type="compositionally biased region" description="Basic and acidic residues" evidence="3">
    <location>
        <begin position="338"/>
        <end position="365"/>
    </location>
</feature>